<dbReference type="RefSeq" id="WP_022160704.1">
    <property type="nucleotide sequence ID" value="NZ_CABJFF010000012.1"/>
</dbReference>
<reference evidence="1 2" key="1">
    <citation type="submission" date="2018-08" db="EMBL/GenBank/DDBJ databases">
        <title>A genome reference for cultivated species of the human gut microbiota.</title>
        <authorList>
            <person name="Zou Y."/>
            <person name="Xue W."/>
            <person name="Luo G."/>
        </authorList>
    </citation>
    <scope>NUCLEOTIDE SEQUENCE [LARGE SCALE GENOMIC DNA]</scope>
    <source>
        <strain evidence="1 2">AF16-14</strain>
    </source>
</reference>
<accession>A0A412TRA3</accession>
<proteinExistence type="predicted"/>
<evidence type="ECO:0000313" key="2">
    <source>
        <dbReference type="Proteomes" id="UP000284243"/>
    </source>
</evidence>
<dbReference type="Proteomes" id="UP000284243">
    <property type="component" value="Unassembled WGS sequence"/>
</dbReference>
<dbReference type="AlphaFoldDB" id="A0A412TRA3"/>
<protein>
    <submittedName>
        <fullName evidence="1">DUF1573 domain-containing protein</fullName>
    </submittedName>
</protein>
<dbReference type="Gene3D" id="2.60.40.10">
    <property type="entry name" value="Immunoglobulins"/>
    <property type="match status" value="1"/>
</dbReference>
<organism evidence="1 2">
    <name type="scientific">Odoribacter splanchnicus</name>
    <dbReference type="NCBI Taxonomy" id="28118"/>
    <lineage>
        <taxon>Bacteria</taxon>
        <taxon>Pseudomonadati</taxon>
        <taxon>Bacteroidota</taxon>
        <taxon>Bacteroidia</taxon>
        <taxon>Bacteroidales</taxon>
        <taxon>Odoribacteraceae</taxon>
        <taxon>Odoribacter</taxon>
    </lineage>
</organism>
<dbReference type="InterPro" id="IPR013783">
    <property type="entry name" value="Ig-like_fold"/>
</dbReference>
<sequence length="383" mass="43885">MVKSLLVHFPEIGRLKDEGENTPLNLFVCKSVMKGVSWGLLFLWLGVISCCLFACQQKEEEVRLTFEDGIAQALQTGKKLLVWHAWENGIDTTDYFEKIKKEFESDSLFRQNYILVHHVANIVGNEALSRILQNNKQPLWLLFSADLNLEMVWPGAKKELKQRLDSVSKGFALTETYTNTLHLSDEDYKKVVSSTLKAFWACKEGDEGKAFDMIRYSVQIAPYFYNSYLAAKIYERNGKQKEAEEQAQSALQSYDESDYFLYHALCDELYFILGCNAPTGGEQRHIVFRETMKDCGRIGYRTKCEIDYEFKNIGSVPVLIKQVVKSCNCMEVSWDTQPVLPGATGHIHVVHKADRKGNFSKMIAVFLHPDSPKIFLSYKGRVY</sequence>
<dbReference type="PANTHER" id="PTHR37833:SF1">
    <property type="entry name" value="SIGNAL PEPTIDE PROTEIN"/>
    <property type="match status" value="1"/>
</dbReference>
<gene>
    <name evidence="1" type="ORF">DWW57_09065</name>
</gene>
<dbReference type="PANTHER" id="PTHR37833">
    <property type="entry name" value="LIPOPROTEIN-RELATED"/>
    <property type="match status" value="1"/>
</dbReference>
<dbReference type="EMBL" id="QRYC01000010">
    <property type="protein sequence ID" value="RGU56397.1"/>
    <property type="molecule type" value="Genomic_DNA"/>
</dbReference>
<name>A0A412TRA3_9BACT</name>
<evidence type="ECO:0000313" key="1">
    <source>
        <dbReference type="EMBL" id="RGU56397.1"/>
    </source>
</evidence>
<dbReference type="Pfam" id="PF07610">
    <property type="entry name" value="DUF1573"/>
    <property type="match status" value="1"/>
</dbReference>
<dbReference type="InterPro" id="IPR011467">
    <property type="entry name" value="DUF1573"/>
</dbReference>
<comment type="caution">
    <text evidence="1">The sequence shown here is derived from an EMBL/GenBank/DDBJ whole genome shotgun (WGS) entry which is preliminary data.</text>
</comment>